<dbReference type="RefSeq" id="WP_189009878.1">
    <property type="nucleotide sequence ID" value="NZ_BMPP01000012.1"/>
</dbReference>
<evidence type="ECO:0000313" key="4">
    <source>
        <dbReference type="EMBL" id="GGK32390.1"/>
    </source>
</evidence>
<dbReference type="Proteomes" id="UP000647587">
    <property type="component" value="Unassembled WGS sequence"/>
</dbReference>
<dbReference type="SUPFAM" id="SSF46689">
    <property type="entry name" value="Homeodomain-like"/>
    <property type="match status" value="1"/>
</dbReference>
<organism evidence="4 5">
    <name type="scientific">Deinococcus malanensis</name>
    <dbReference type="NCBI Taxonomy" id="1706855"/>
    <lineage>
        <taxon>Bacteria</taxon>
        <taxon>Thermotogati</taxon>
        <taxon>Deinococcota</taxon>
        <taxon>Deinococci</taxon>
        <taxon>Deinococcales</taxon>
        <taxon>Deinococcaceae</taxon>
        <taxon>Deinococcus</taxon>
    </lineage>
</organism>
<dbReference type="InterPro" id="IPR009057">
    <property type="entry name" value="Homeodomain-like_sf"/>
</dbReference>
<dbReference type="Gene3D" id="1.10.357.10">
    <property type="entry name" value="Tetracycline Repressor, domain 2"/>
    <property type="match status" value="1"/>
</dbReference>
<sequence length="180" mass="20049">MRRTRGDWLDAGFALLREEGEHALNLERLCGQMSLTRGSFYHHFGGMPEYRQALLQAWQDSLTEQVIAQVPEGVSGHEALSLLNQAVVGLDHRLDLAFRAWSLRDTAVQEVMNEVDARRIGILTLWHEQAGHPRAGELAQLDYATFLGAQALGRIGADNHLQEMHALAMSALVAELSRRG</sequence>
<keyword evidence="1 2" id="KW-0238">DNA-binding</keyword>
<accession>A0ABQ2EYA3</accession>
<dbReference type="EMBL" id="BMPP01000012">
    <property type="protein sequence ID" value="GGK32390.1"/>
    <property type="molecule type" value="Genomic_DNA"/>
</dbReference>
<reference evidence="5" key="1">
    <citation type="journal article" date="2019" name="Int. J. Syst. Evol. Microbiol.">
        <title>The Global Catalogue of Microorganisms (GCM) 10K type strain sequencing project: providing services to taxonomists for standard genome sequencing and annotation.</title>
        <authorList>
            <consortium name="The Broad Institute Genomics Platform"/>
            <consortium name="The Broad Institute Genome Sequencing Center for Infectious Disease"/>
            <person name="Wu L."/>
            <person name="Ma J."/>
        </authorList>
    </citation>
    <scope>NUCLEOTIDE SEQUENCE [LARGE SCALE GENOMIC DNA]</scope>
    <source>
        <strain evidence="5">JCM 30331</strain>
    </source>
</reference>
<proteinExistence type="predicted"/>
<comment type="caution">
    <text evidence="4">The sequence shown here is derived from an EMBL/GenBank/DDBJ whole genome shotgun (WGS) entry which is preliminary data.</text>
</comment>
<name>A0ABQ2EYA3_9DEIO</name>
<keyword evidence="5" id="KW-1185">Reference proteome</keyword>
<feature type="domain" description="HTH tetR-type" evidence="3">
    <location>
        <begin position="2"/>
        <end position="62"/>
    </location>
</feature>
<evidence type="ECO:0000256" key="1">
    <source>
        <dbReference type="ARBA" id="ARBA00023125"/>
    </source>
</evidence>
<dbReference type="PROSITE" id="PS50977">
    <property type="entry name" value="HTH_TETR_2"/>
    <property type="match status" value="1"/>
</dbReference>
<dbReference type="InterPro" id="IPR001647">
    <property type="entry name" value="HTH_TetR"/>
</dbReference>
<evidence type="ECO:0000259" key="3">
    <source>
        <dbReference type="PROSITE" id="PS50977"/>
    </source>
</evidence>
<evidence type="ECO:0000256" key="2">
    <source>
        <dbReference type="PROSITE-ProRule" id="PRU00335"/>
    </source>
</evidence>
<evidence type="ECO:0000313" key="5">
    <source>
        <dbReference type="Proteomes" id="UP000647587"/>
    </source>
</evidence>
<feature type="DNA-binding region" description="H-T-H motif" evidence="2">
    <location>
        <begin position="25"/>
        <end position="44"/>
    </location>
</feature>
<gene>
    <name evidence="4" type="ORF">GCM10008955_27850</name>
</gene>
<protein>
    <submittedName>
        <fullName evidence="4">TetR family transcriptional regulator</fullName>
    </submittedName>
</protein>